<dbReference type="EMBL" id="UYWY01019545">
    <property type="protein sequence ID" value="VDM38056.1"/>
    <property type="molecule type" value="Genomic_DNA"/>
</dbReference>
<evidence type="ECO:0000313" key="7">
    <source>
        <dbReference type="WBParaSite" id="TCNE_0000673501-mRNA-1"/>
    </source>
</evidence>
<accession>A0A183UE15</accession>
<dbReference type="InterPro" id="IPR027417">
    <property type="entry name" value="P-loop_NTPase"/>
</dbReference>
<dbReference type="Proteomes" id="UP000050794">
    <property type="component" value="Unassembled WGS sequence"/>
</dbReference>
<keyword evidence="6" id="KW-1185">Reference proteome</keyword>
<evidence type="ECO:0000256" key="2">
    <source>
        <dbReference type="ARBA" id="ARBA00022741"/>
    </source>
</evidence>
<dbReference type="InterPro" id="IPR000850">
    <property type="entry name" value="Adenylat/UMP-CMP_kin"/>
</dbReference>
<keyword evidence="2" id="KW-0547">Nucleotide-binding</keyword>
<sequence length="411" mass="46656">MCVWFCEDGLMGCAPSSRTDTEQNNADGEQFNEKEPPPVPVNIGCGVSKNHEHRHSVIFVFVYDYPYVSDKAKNYPGGPGSQKGVLIEELVKEFDFVSINVEDIVFNYLPNKVANTVENSVEIQELLKSFLVVVQRYVLKRDHTLLTVEWILSMMSAKLSTSMNERFVIDIIPALSSILRSDSFKECDQDKNLENFERRHPIMCALEINVVDEHAFLRSATKETNEKGKEKELSPELSAFIRGADEADKGRLEKRIDAYHKCSAPFLSYFKRSRRVVSMDINTTVDARHAVATLRDVLLALGFSSNNDSIRAILFAYSSLFYTQQRIALQAISSTRDEVCLFPQTISTKMCKKIGHIFGKELAWNDELPETNQNDTPTKRLPLRVSRRIMQPPYTNGSSLIKDYVNESNAT</sequence>
<dbReference type="WBParaSite" id="TCNE_0000673501-mRNA-1">
    <property type="protein sequence ID" value="TCNE_0000673501-mRNA-1"/>
    <property type="gene ID" value="TCNE_0000673501"/>
</dbReference>
<dbReference type="GO" id="GO:0019205">
    <property type="term" value="F:nucleobase-containing compound kinase activity"/>
    <property type="evidence" value="ECO:0007669"/>
    <property type="project" value="InterPro"/>
</dbReference>
<proteinExistence type="predicted"/>
<evidence type="ECO:0000313" key="6">
    <source>
        <dbReference type="Proteomes" id="UP000050794"/>
    </source>
</evidence>
<dbReference type="AlphaFoldDB" id="A0A183UE15"/>
<feature type="region of interest" description="Disordered" evidence="4">
    <location>
        <begin position="16"/>
        <end position="35"/>
    </location>
</feature>
<protein>
    <submittedName>
        <fullName evidence="7">Protein ecdysoneless</fullName>
    </submittedName>
</protein>
<gene>
    <name evidence="5" type="ORF">TCNE_LOCUS6735</name>
</gene>
<dbReference type="Gene3D" id="3.40.50.300">
    <property type="entry name" value="P-loop containing nucleotide triphosphate hydrolases"/>
    <property type="match status" value="1"/>
</dbReference>
<evidence type="ECO:0000256" key="1">
    <source>
        <dbReference type="ARBA" id="ARBA00022679"/>
    </source>
</evidence>
<keyword evidence="3" id="KW-0418">Kinase</keyword>
<reference evidence="5 6" key="2">
    <citation type="submission" date="2018-11" db="EMBL/GenBank/DDBJ databases">
        <authorList>
            <consortium name="Pathogen Informatics"/>
        </authorList>
    </citation>
    <scope>NUCLEOTIDE SEQUENCE [LARGE SCALE GENOMIC DNA]</scope>
</reference>
<evidence type="ECO:0000256" key="3">
    <source>
        <dbReference type="ARBA" id="ARBA00022777"/>
    </source>
</evidence>
<organism evidence="6 7">
    <name type="scientific">Toxocara canis</name>
    <name type="common">Canine roundworm</name>
    <dbReference type="NCBI Taxonomy" id="6265"/>
    <lineage>
        <taxon>Eukaryota</taxon>
        <taxon>Metazoa</taxon>
        <taxon>Ecdysozoa</taxon>
        <taxon>Nematoda</taxon>
        <taxon>Chromadorea</taxon>
        <taxon>Rhabditida</taxon>
        <taxon>Spirurina</taxon>
        <taxon>Ascaridomorpha</taxon>
        <taxon>Ascaridoidea</taxon>
        <taxon>Toxocaridae</taxon>
        <taxon>Toxocara</taxon>
    </lineage>
</organism>
<dbReference type="PANTHER" id="PTHR23359">
    <property type="entry name" value="NUCLEOTIDE KINASE"/>
    <property type="match status" value="1"/>
</dbReference>
<reference evidence="7" key="1">
    <citation type="submission" date="2016-06" db="UniProtKB">
        <authorList>
            <consortium name="WormBaseParasite"/>
        </authorList>
    </citation>
    <scope>IDENTIFICATION</scope>
</reference>
<evidence type="ECO:0000313" key="5">
    <source>
        <dbReference type="EMBL" id="VDM38056.1"/>
    </source>
</evidence>
<name>A0A183UE15_TOXCA</name>
<keyword evidence="1" id="KW-0808">Transferase</keyword>
<dbReference type="GO" id="GO:0005524">
    <property type="term" value="F:ATP binding"/>
    <property type="evidence" value="ECO:0007669"/>
    <property type="project" value="InterPro"/>
</dbReference>
<feature type="compositionally biased region" description="Polar residues" evidence="4">
    <location>
        <begin position="16"/>
        <end position="27"/>
    </location>
</feature>
<evidence type="ECO:0000256" key="4">
    <source>
        <dbReference type="SAM" id="MobiDB-lite"/>
    </source>
</evidence>
<dbReference type="GO" id="GO:0006139">
    <property type="term" value="P:nucleobase-containing compound metabolic process"/>
    <property type="evidence" value="ECO:0007669"/>
    <property type="project" value="InterPro"/>
</dbReference>